<comment type="caution">
    <text evidence="1">The sequence shown here is derived from an EMBL/GenBank/DDBJ whole genome shotgun (WGS) entry which is preliminary data.</text>
</comment>
<dbReference type="EMBL" id="JBFOLK010000014">
    <property type="protein sequence ID" value="KAL2461279.1"/>
    <property type="molecule type" value="Genomic_DNA"/>
</dbReference>
<evidence type="ECO:0000313" key="2">
    <source>
        <dbReference type="Proteomes" id="UP001604336"/>
    </source>
</evidence>
<dbReference type="PANTHER" id="PTHR31973">
    <property type="entry name" value="POLYPROTEIN, PUTATIVE-RELATED"/>
    <property type="match status" value="1"/>
</dbReference>
<name>A0ABD1PCB4_9LAMI</name>
<proteinExistence type="predicted"/>
<gene>
    <name evidence="1" type="ORF">Adt_44699</name>
</gene>
<reference evidence="2" key="1">
    <citation type="submission" date="2024-07" db="EMBL/GenBank/DDBJ databases">
        <title>Two chromosome-level genome assemblies of Korean endemic species Abeliophyllum distichum and Forsythia ovata (Oleaceae).</title>
        <authorList>
            <person name="Jang H."/>
        </authorList>
    </citation>
    <scope>NUCLEOTIDE SEQUENCE [LARGE SCALE GENOMIC DNA]</scope>
</reference>
<evidence type="ECO:0000313" key="1">
    <source>
        <dbReference type="EMBL" id="KAL2461279.1"/>
    </source>
</evidence>
<dbReference type="PANTHER" id="PTHR31973:SF199">
    <property type="entry name" value="SWIM-TYPE DOMAIN-CONTAINING PROTEIN"/>
    <property type="match status" value="1"/>
</dbReference>
<keyword evidence="2" id="KW-1185">Reference proteome</keyword>
<protein>
    <recommendedName>
        <fullName evidence="3">Transposase</fullName>
    </recommendedName>
</protein>
<dbReference type="AlphaFoldDB" id="A0ABD1PCB4"/>
<evidence type="ECO:0008006" key="3">
    <source>
        <dbReference type="Google" id="ProtNLM"/>
    </source>
</evidence>
<organism evidence="1 2">
    <name type="scientific">Abeliophyllum distichum</name>
    <dbReference type="NCBI Taxonomy" id="126358"/>
    <lineage>
        <taxon>Eukaryota</taxon>
        <taxon>Viridiplantae</taxon>
        <taxon>Streptophyta</taxon>
        <taxon>Embryophyta</taxon>
        <taxon>Tracheophyta</taxon>
        <taxon>Spermatophyta</taxon>
        <taxon>Magnoliopsida</taxon>
        <taxon>eudicotyledons</taxon>
        <taxon>Gunneridae</taxon>
        <taxon>Pentapetalae</taxon>
        <taxon>asterids</taxon>
        <taxon>lamiids</taxon>
        <taxon>Lamiales</taxon>
        <taxon>Oleaceae</taxon>
        <taxon>Forsythieae</taxon>
        <taxon>Abeliophyllum</taxon>
    </lineage>
</organism>
<sequence>MLRGDYPAHDYDEPLVEPSDHIDFNWEELIRGTVGEEQAIEEPVHQGTGQSVHQATEHIECNWDELAVDNVHSNYGLSDELESLNSNKDADEPRRRDDKLTFKVNKLVDTHTYAVVSKNRANSSYLSKKFEGSFRSNPESRYVSFTDAVKLDCMVDVSVHQYYKARRSCFEVINRNATDQYKMLWDYYKELKRTNEDNTVELSATGNVFKSCINV</sequence>
<dbReference type="Proteomes" id="UP001604336">
    <property type="component" value="Unassembled WGS sequence"/>
</dbReference>
<accession>A0ABD1PCB4</accession>